<accession>A0A9Q1D9F6</accession>
<evidence type="ECO:0000256" key="21">
    <source>
        <dbReference type="ARBA" id="ARBA00056968"/>
    </source>
</evidence>
<proteinExistence type="inferred from homology"/>
<dbReference type="GO" id="GO:0003723">
    <property type="term" value="F:RNA binding"/>
    <property type="evidence" value="ECO:0007669"/>
    <property type="project" value="InterPro"/>
</dbReference>
<feature type="domain" description="Protein kinase" evidence="24">
    <location>
        <begin position="303"/>
        <end position="584"/>
    </location>
</feature>
<keyword evidence="7" id="KW-0723">Serine/threonine-protein kinase</keyword>
<protein>
    <recommendedName>
        <fullName evidence="5">Small nuclear ribonucleoprotein Sm D3</fullName>
        <ecNumber evidence="4">2.7.11.17</ecNumber>
    </recommendedName>
    <alternativeName>
        <fullName evidence="18">snRNP core protein D3</fullName>
    </alternativeName>
</protein>
<dbReference type="InterPro" id="IPR001163">
    <property type="entry name" value="Sm_dom_euk/arc"/>
</dbReference>
<dbReference type="GO" id="GO:0005654">
    <property type="term" value="C:nucleoplasm"/>
    <property type="evidence" value="ECO:0007669"/>
    <property type="project" value="UniProtKB-ARBA"/>
</dbReference>
<comment type="catalytic activity">
    <reaction evidence="19">
        <text>L-threonyl-[protein] + ATP = O-phospho-L-threonyl-[protein] + ADP + H(+)</text>
        <dbReference type="Rhea" id="RHEA:46608"/>
        <dbReference type="Rhea" id="RHEA-COMP:11060"/>
        <dbReference type="Rhea" id="RHEA-COMP:11605"/>
        <dbReference type="ChEBI" id="CHEBI:15378"/>
        <dbReference type="ChEBI" id="CHEBI:30013"/>
        <dbReference type="ChEBI" id="CHEBI:30616"/>
        <dbReference type="ChEBI" id="CHEBI:61977"/>
        <dbReference type="ChEBI" id="CHEBI:456216"/>
        <dbReference type="EC" id="2.7.11.17"/>
    </reaction>
</comment>
<dbReference type="GO" id="GO:0000387">
    <property type="term" value="P:spliceosomal snRNP assembly"/>
    <property type="evidence" value="ECO:0007669"/>
    <property type="project" value="InterPro"/>
</dbReference>
<keyword evidence="16" id="KW-0539">Nucleus</keyword>
<dbReference type="Pfam" id="PF01423">
    <property type="entry name" value="LSM"/>
    <property type="match status" value="1"/>
</dbReference>
<evidence type="ECO:0000256" key="10">
    <source>
        <dbReference type="ARBA" id="ARBA00022679"/>
    </source>
</evidence>
<feature type="domain" description="Sm" evidence="25">
    <location>
        <begin position="5"/>
        <end position="77"/>
    </location>
</feature>
<dbReference type="EMBL" id="JAFJMO010000011">
    <property type="protein sequence ID" value="KAJ8263307.1"/>
    <property type="molecule type" value="Genomic_DNA"/>
</dbReference>
<dbReference type="GO" id="GO:0005829">
    <property type="term" value="C:cytosol"/>
    <property type="evidence" value="ECO:0007669"/>
    <property type="project" value="UniProtKB-SubCell"/>
</dbReference>
<feature type="compositionally biased region" description="Acidic residues" evidence="23">
    <location>
        <begin position="185"/>
        <end position="194"/>
    </location>
</feature>
<feature type="region of interest" description="Disordered" evidence="23">
    <location>
        <begin position="179"/>
        <end position="204"/>
    </location>
</feature>
<comment type="catalytic activity">
    <reaction evidence="20">
        <text>L-seryl-[protein] + ATP = O-phospho-L-seryl-[protein] + ADP + H(+)</text>
        <dbReference type="Rhea" id="RHEA:17989"/>
        <dbReference type="Rhea" id="RHEA-COMP:9863"/>
        <dbReference type="Rhea" id="RHEA-COMP:11604"/>
        <dbReference type="ChEBI" id="CHEBI:15378"/>
        <dbReference type="ChEBI" id="CHEBI:29999"/>
        <dbReference type="ChEBI" id="CHEBI:30616"/>
        <dbReference type="ChEBI" id="CHEBI:83421"/>
        <dbReference type="ChEBI" id="CHEBI:456216"/>
        <dbReference type="EC" id="2.7.11.17"/>
    </reaction>
</comment>
<evidence type="ECO:0000256" key="16">
    <source>
        <dbReference type="ARBA" id="ARBA00023242"/>
    </source>
</evidence>
<keyword evidence="13 22" id="KW-0067">ATP-binding</keyword>
<dbReference type="PROSITE" id="PS00108">
    <property type="entry name" value="PROTEIN_KINASE_ST"/>
    <property type="match status" value="1"/>
</dbReference>
<evidence type="ECO:0000256" key="15">
    <source>
        <dbReference type="ARBA" id="ARBA00023187"/>
    </source>
</evidence>
<evidence type="ECO:0000256" key="19">
    <source>
        <dbReference type="ARBA" id="ARBA00047307"/>
    </source>
</evidence>
<dbReference type="PROSITE" id="PS52002">
    <property type="entry name" value="SM"/>
    <property type="match status" value="1"/>
</dbReference>
<dbReference type="SUPFAM" id="SSF56112">
    <property type="entry name" value="Protein kinase-like (PK-like)"/>
    <property type="match status" value="1"/>
</dbReference>
<dbReference type="SMART" id="SM00220">
    <property type="entry name" value="S_TKc"/>
    <property type="match status" value="1"/>
</dbReference>
<comment type="subcellular location">
    <subcellularLocation>
        <location evidence="2">Cytoplasm</location>
        <location evidence="2">Cytosol</location>
    </subcellularLocation>
    <subcellularLocation>
        <location evidence="1">Nucleus</location>
    </subcellularLocation>
</comment>
<evidence type="ECO:0000259" key="25">
    <source>
        <dbReference type="PROSITE" id="PS52002"/>
    </source>
</evidence>
<keyword evidence="12" id="KW-0418">Kinase</keyword>
<evidence type="ECO:0000256" key="23">
    <source>
        <dbReference type="SAM" id="MobiDB-lite"/>
    </source>
</evidence>
<dbReference type="PROSITE" id="PS50011">
    <property type="entry name" value="PROTEIN_KINASE_DOM"/>
    <property type="match status" value="1"/>
</dbReference>
<dbReference type="FunFam" id="1.10.510.10:FF:000091">
    <property type="entry name" value="Calcium/calmodulin-dependent protein kinase kinase 2 isoform 1"/>
    <property type="match status" value="1"/>
</dbReference>
<dbReference type="GO" id="GO:0005516">
    <property type="term" value="F:calmodulin binding"/>
    <property type="evidence" value="ECO:0007669"/>
    <property type="project" value="UniProtKB-KW"/>
</dbReference>
<evidence type="ECO:0000256" key="20">
    <source>
        <dbReference type="ARBA" id="ARBA00047430"/>
    </source>
</evidence>
<keyword evidence="9" id="KW-0507">mRNA processing</keyword>
<dbReference type="GO" id="GO:0005524">
    <property type="term" value="F:ATP binding"/>
    <property type="evidence" value="ECO:0007669"/>
    <property type="project" value="UniProtKB-UniRule"/>
</dbReference>
<dbReference type="GO" id="GO:0005681">
    <property type="term" value="C:spliceosomal complex"/>
    <property type="evidence" value="ECO:0007669"/>
    <property type="project" value="InterPro"/>
</dbReference>
<dbReference type="CDD" id="cd01721">
    <property type="entry name" value="Sm_D3"/>
    <property type="match status" value="1"/>
</dbReference>
<dbReference type="InterPro" id="IPR017441">
    <property type="entry name" value="Protein_kinase_ATP_BS"/>
</dbReference>
<evidence type="ECO:0000256" key="14">
    <source>
        <dbReference type="ARBA" id="ARBA00022860"/>
    </source>
</evidence>
<evidence type="ECO:0000259" key="24">
    <source>
        <dbReference type="PROSITE" id="PS50011"/>
    </source>
</evidence>
<dbReference type="SUPFAM" id="SSF50182">
    <property type="entry name" value="Sm-like ribonucleoproteins"/>
    <property type="match status" value="1"/>
</dbReference>
<dbReference type="Gene3D" id="1.10.510.10">
    <property type="entry name" value="Transferase(Phosphotransferase) domain 1"/>
    <property type="match status" value="1"/>
</dbReference>
<evidence type="ECO:0000313" key="26">
    <source>
        <dbReference type="EMBL" id="KAJ8263307.1"/>
    </source>
</evidence>
<evidence type="ECO:0000256" key="5">
    <source>
        <dbReference type="ARBA" id="ARBA00020160"/>
    </source>
</evidence>
<dbReference type="InterPro" id="IPR008271">
    <property type="entry name" value="Ser/Thr_kinase_AS"/>
</dbReference>
<comment type="function">
    <text evidence="21">Plays a role in pre-mRNA splicing as a core component of the spliceosomal U1, U2, U4 and U5 small nuclear ribonucleoproteins (snRNPs), the building blocks of the spliceosome. Component of both the pre-catalytic spliceosome B complex and activated spliceosome C complexes. As a component of the minor spliceosome, involved in the splicing of U12-type introns in pre-mRNAs. As part of the U7 snRNP it is involved in histone pre-mRNA 3'-end processing.</text>
</comment>
<feature type="region of interest" description="Disordered" evidence="23">
    <location>
        <begin position="343"/>
        <end position="364"/>
    </location>
</feature>
<dbReference type="EC" id="2.7.11.17" evidence="4"/>
<dbReference type="PROSITE" id="PS00107">
    <property type="entry name" value="PROTEIN_KINASE_ATP"/>
    <property type="match status" value="1"/>
</dbReference>
<gene>
    <name evidence="26" type="ORF">COCON_G00157640</name>
</gene>
<dbReference type="GO" id="GO:0061762">
    <property type="term" value="P:CAMKK-AMPK signaling cascade"/>
    <property type="evidence" value="ECO:0007669"/>
    <property type="project" value="TreeGrafter"/>
</dbReference>
<keyword evidence="14" id="KW-0112">Calmodulin-binding</keyword>
<keyword evidence="8" id="KW-0597">Phosphoprotein</keyword>
<dbReference type="InterPro" id="IPR000719">
    <property type="entry name" value="Prot_kinase_dom"/>
</dbReference>
<dbReference type="InterPro" id="IPR011009">
    <property type="entry name" value="Kinase-like_dom_sf"/>
</dbReference>
<evidence type="ECO:0000256" key="4">
    <source>
        <dbReference type="ARBA" id="ARBA00012434"/>
    </source>
</evidence>
<keyword evidence="15" id="KW-0508">mRNA splicing</keyword>
<organism evidence="26 27">
    <name type="scientific">Conger conger</name>
    <name type="common">Conger eel</name>
    <name type="synonym">Muraena conger</name>
    <dbReference type="NCBI Taxonomy" id="82655"/>
    <lineage>
        <taxon>Eukaryota</taxon>
        <taxon>Metazoa</taxon>
        <taxon>Chordata</taxon>
        <taxon>Craniata</taxon>
        <taxon>Vertebrata</taxon>
        <taxon>Euteleostomi</taxon>
        <taxon>Actinopterygii</taxon>
        <taxon>Neopterygii</taxon>
        <taxon>Teleostei</taxon>
        <taxon>Anguilliformes</taxon>
        <taxon>Congridae</taxon>
        <taxon>Conger</taxon>
    </lineage>
</organism>
<evidence type="ECO:0000256" key="2">
    <source>
        <dbReference type="ARBA" id="ARBA00004514"/>
    </source>
</evidence>
<evidence type="ECO:0000256" key="8">
    <source>
        <dbReference type="ARBA" id="ARBA00022553"/>
    </source>
</evidence>
<evidence type="ECO:0000256" key="13">
    <source>
        <dbReference type="ARBA" id="ARBA00022840"/>
    </source>
</evidence>
<reference evidence="26" key="1">
    <citation type="journal article" date="2023" name="Science">
        <title>Genome structures resolve the early diversification of teleost fishes.</title>
        <authorList>
            <person name="Parey E."/>
            <person name="Louis A."/>
            <person name="Montfort J."/>
            <person name="Bouchez O."/>
            <person name="Roques C."/>
            <person name="Iampietro C."/>
            <person name="Lluch J."/>
            <person name="Castinel A."/>
            <person name="Donnadieu C."/>
            <person name="Desvignes T."/>
            <person name="Floi Bucao C."/>
            <person name="Jouanno E."/>
            <person name="Wen M."/>
            <person name="Mejri S."/>
            <person name="Dirks R."/>
            <person name="Jansen H."/>
            <person name="Henkel C."/>
            <person name="Chen W.J."/>
            <person name="Zahm M."/>
            <person name="Cabau C."/>
            <person name="Klopp C."/>
            <person name="Thompson A.W."/>
            <person name="Robinson-Rechavi M."/>
            <person name="Braasch I."/>
            <person name="Lecointre G."/>
            <person name="Bobe J."/>
            <person name="Postlethwait J.H."/>
            <person name="Berthelot C."/>
            <person name="Roest Crollius H."/>
            <person name="Guiguen Y."/>
        </authorList>
    </citation>
    <scope>NUCLEOTIDE SEQUENCE</scope>
    <source>
        <strain evidence="26">Concon-B</strain>
    </source>
</reference>
<dbReference type="GO" id="GO:0004683">
    <property type="term" value="F:calcium/calmodulin-dependent protein kinase activity"/>
    <property type="evidence" value="ECO:0007669"/>
    <property type="project" value="UniProtKB-EC"/>
</dbReference>
<dbReference type="Proteomes" id="UP001152803">
    <property type="component" value="Unassembled WGS sequence"/>
</dbReference>
<evidence type="ECO:0000256" key="17">
    <source>
        <dbReference type="ARBA" id="ARBA00023274"/>
    </source>
</evidence>
<evidence type="ECO:0000256" key="11">
    <source>
        <dbReference type="ARBA" id="ARBA00022741"/>
    </source>
</evidence>
<keyword evidence="17" id="KW-0687">Ribonucleoprotein</keyword>
<dbReference type="FunFam" id="3.30.200.20:FF:000429">
    <property type="entry name" value="Calcium/calmodulin-dependent protein kinase kinase"/>
    <property type="match status" value="1"/>
</dbReference>
<dbReference type="Pfam" id="PF00069">
    <property type="entry name" value="Pkinase"/>
    <property type="match status" value="1"/>
</dbReference>
<keyword evidence="6" id="KW-0963">Cytoplasm</keyword>
<evidence type="ECO:0000256" key="3">
    <source>
        <dbReference type="ARBA" id="ARBA00008146"/>
    </source>
</evidence>
<dbReference type="PANTHER" id="PTHR43895:SF39">
    <property type="entry name" value="CALCIUM_CALMODULIN-DEPENDENT PROTEIN KINASE KINASE 2"/>
    <property type="match status" value="1"/>
</dbReference>
<evidence type="ECO:0000256" key="9">
    <source>
        <dbReference type="ARBA" id="ARBA00022664"/>
    </source>
</evidence>
<dbReference type="Gene3D" id="2.30.30.100">
    <property type="match status" value="1"/>
</dbReference>
<dbReference type="PANTHER" id="PTHR43895">
    <property type="entry name" value="CALCIUM/CALMODULIN-DEPENDENT PROTEIN KINASE KINASE-RELATED"/>
    <property type="match status" value="1"/>
</dbReference>
<dbReference type="Gene3D" id="3.30.200.20">
    <property type="entry name" value="Phosphorylase Kinase, domain 1"/>
    <property type="match status" value="1"/>
</dbReference>
<name>A0A9Q1D9F6_CONCO</name>
<evidence type="ECO:0000256" key="22">
    <source>
        <dbReference type="PROSITE-ProRule" id="PRU10141"/>
    </source>
</evidence>
<feature type="binding site" evidence="22">
    <location>
        <position position="332"/>
    </location>
    <ligand>
        <name>ATP</name>
        <dbReference type="ChEBI" id="CHEBI:30616"/>
    </ligand>
</feature>
<comment type="similarity">
    <text evidence="3">Belongs to the snRNP core protein family.</text>
</comment>
<evidence type="ECO:0000256" key="1">
    <source>
        <dbReference type="ARBA" id="ARBA00004123"/>
    </source>
</evidence>
<sequence>MSIGVPIKVLHEAEGHIVTCETNTGEVYRGKLIEAEDNMNCQMANITVTYRDGRVAQLEQVYIRGSKIRFLILPDMLKNAPMLKSMKNKNQGSGAGRGKAAILKAQVAARGRGRGENWPVQRGTHISSIIKLKAQHPLLLSVWSNAPCAPSATPTLPPHVAPNLRPAAMESLIVVTEYEPSSPGEEVEDMDSSDTPEPAASPMQQGHELLSQVGSPKALFPESRESRARLNLSDRKLSLQERPHSVSSPLGSPGLNGRYIYPSLPYSPITSPHASPRLPRRPTVESHRVSITDLQDCVQLNQYKLKDEIGKGSYGVVKLAYNEDDNTYYAMKVLSKKRLMRQAGFPRRPPPRGTKVATEGPAQPKGPLERVYQEIAILKKLDHPNVVKLVEVLDDPSEDHLYMVFELVKQGAVMEIPTDKPLAEGHARFYFQDLLRGIEFLHYQKIIHRDIKPSNLLVGEDGHIKIADFGVSNQFEGADALLTSTVGTPAFLAPETLSETRKNFSGKALDVWAMGVTLYCFVFGVCPFMDERILSLHQKIKTQPVELPEHIDVSEDLKDLLLKMLDKNPETRISVPYIKVHPWVTRHGAEPLPSEDENCTLIEVTEEEVENSVKHIPSLATVILVKTMLRKRSFGNPFDWGRREERCPSAPGTLLAKGKAGIGKYCFIHSNQRKQESGDSMRNVDLPFVGEDEVLS</sequence>
<dbReference type="InterPro" id="IPR034099">
    <property type="entry name" value="SmD3"/>
</dbReference>
<evidence type="ECO:0000256" key="18">
    <source>
        <dbReference type="ARBA" id="ARBA00033126"/>
    </source>
</evidence>
<evidence type="ECO:0000256" key="6">
    <source>
        <dbReference type="ARBA" id="ARBA00022490"/>
    </source>
</evidence>
<evidence type="ECO:0000256" key="12">
    <source>
        <dbReference type="ARBA" id="ARBA00022777"/>
    </source>
</evidence>
<keyword evidence="10" id="KW-0808">Transferase</keyword>
<dbReference type="FunFam" id="2.30.30.100:FF:000002">
    <property type="entry name" value="Small nuclear ribonucleoprotein Sm D3"/>
    <property type="match status" value="1"/>
</dbReference>
<keyword evidence="11 22" id="KW-0547">Nucleotide-binding</keyword>
<evidence type="ECO:0000256" key="7">
    <source>
        <dbReference type="ARBA" id="ARBA00022527"/>
    </source>
</evidence>
<comment type="caution">
    <text evidence="26">The sequence shown here is derived from an EMBL/GenBank/DDBJ whole genome shotgun (WGS) entry which is preliminary data.</text>
</comment>
<keyword evidence="27" id="KW-1185">Reference proteome</keyword>
<dbReference type="SMART" id="SM00651">
    <property type="entry name" value="Sm"/>
    <property type="match status" value="1"/>
</dbReference>
<dbReference type="InterPro" id="IPR010920">
    <property type="entry name" value="LSM_dom_sf"/>
</dbReference>
<dbReference type="AlphaFoldDB" id="A0A9Q1D9F6"/>
<dbReference type="OrthoDB" id="68483at2759"/>
<evidence type="ECO:0000313" key="27">
    <source>
        <dbReference type="Proteomes" id="UP001152803"/>
    </source>
</evidence>
<dbReference type="InterPro" id="IPR047575">
    <property type="entry name" value="Sm"/>
</dbReference>